<sequence length="170" mass="18147">MAKTSEATATQNLSILPGATVIRRIRRMVVAVALVIFAYSVFVLASRGYCPGGSSGDGGFVDSSGEATETAPLCMQLTLGPSPLVFVALVVIVVAAITRVLRKTQDEQAAIRMLDKAILLIVTVAVASVVISQVWFWQIPLTDWDGAGYFFIFPFPFGLVNVEVTPLLIG</sequence>
<dbReference type="OrthoDB" id="4979412at2"/>
<proteinExistence type="predicted"/>
<evidence type="ECO:0000313" key="2">
    <source>
        <dbReference type="EMBL" id="TQL48090.1"/>
    </source>
</evidence>
<feature type="transmembrane region" description="Helical" evidence="1">
    <location>
        <begin position="83"/>
        <end position="101"/>
    </location>
</feature>
<evidence type="ECO:0000256" key="1">
    <source>
        <dbReference type="SAM" id="Phobius"/>
    </source>
</evidence>
<protein>
    <submittedName>
        <fullName evidence="2">Uncharacterized protein</fullName>
    </submittedName>
</protein>
<reference evidence="2 3" key="1">
    <citation type="submission" date="2019-06" db="EMBL/GenBank/DDBJ databases">
        <title>Sequencing the genomes of 1000 actinobacteria strains.</title>
        <authorList>
            <person name="Klenk H.-P."/>
        </authorList>
    </citation>
    <scope>NUCLEOTIDE SEQUENCE [LARGE SCALE GENOMIC DNA]</scope>
    <source>
        <strain evidence="2 3">DSM 26477</strain>
    </source>
</reference>
<dbReference type="EMBL" id="VFOM01000001">
    <property type="protein sequence ID" value="TQL48090.1"/>
    <property type="molecule type" value="Genomic_DNA"/>
</dbReference>
<dbReference type="AlphaFoldDB" id="A0A542YJ14"/>
<keyword evidence="1" id="KW-0812">Transmembrane</keyword>
<dbReference type="RefSeq" id="WP_141880275.1">
    <property type="nucleotide sequence ID" value="NZ_VFOM01000001.1"/>
</dbReference>
<accession>A0A542YJ14</accession>
<keyword evidence="1" id="KW-1133">Transmembrane helix</keyword>
<organism evidence="2 3">
    <name type="scientific">Homoserinimonas aerilata</name>
    <dbReference type="NCBI Taxonomy" id="1162970"/>
    <lineage>
        <taxon>Bacteria</taxon>
        <taxon>Bacillati</taxon>
        <taxon>Actinomycetota</taxon>
        <taxon>Actinomycetes</taxon>
        <taxon>Micrococcales</taxon>
        <taxon>Microbacteriaceae</taxon>
        <taxon>Homoserinimonas</taxon>
    </lineage>
</organism>
<keyword evidence="1" id="KW-0472">Membrane</keyword>
<feature type="transmembrane region" description="Helical" evidence="1">
    <location>
        <begin position="113"/>
        <end position="136"/>
    </location>
</feature>
<dbReference type="Proteomes" id="UP000317998">
    <property type="component" value="Unassembled WGS sequence"/>
</dbReference>
<comment type="caution">
    <text evidence="2">The sequence shown here is derived from an EMBL/GenBank/DDBJ whole genome shotgun (WGS) entry which is preliminary data.</text>
</comment>
<name>A0A542YJ14_9MICO</name>
<feature type="transmembrane region" description="Helical" evidence="1">
    <location>
        <begin position="148"/>
        <end position="169"/>
    </location>
</feature>
<evidence type="ECO:0000313" key="3">
    <source>
        <dbReference type="Proteomes" id="UP000317998"/>
    </source>
</evidence>
<gene>
    <name evidence="2" type="ORF">FB562_1171</name>
</gene>
<feature type="transmembrane region" description="Helical" evidence="1">
    <location>
        <begin position="28"/>
        <end position="45"/>
    </location>
</feature>
<keyword evidence="3" id="KW-1185">Reference proteome</keyword>